<keyword evidence="2" id="KW-1185">Reference proteome</keyword>
<protein>
    <submittedName>
        <fullName evidence="1">Uncharacterized protein</fullName>
    </submittedName>
</protein>
<dbReference type="EMBL" id="CMVM020000177">
    <property type="status" value="NOT_ANNOTATED_CDS"/>
    <property type="molecule type" value="Genomic_DNA"/>
</dbReference>
<sequence length="120" mass="13815">MTAISSKTIFVLLCSIQQISKFPDKFPKLQTNLIRSMIYGKEEIGSYRITIATALITKIITLSHCTVPYGLTYFRFYSSIYSNSFEVSVLKIAFVWADCNQCLRSVSSESANDYWYKLHR</sequence>
<name>A0A044U8T2_ONCVO</name>
<evidence type="ECO:0000313" key="2">
    <source>
        <dbReference type="Proteomes" id="UP000024404"/>
    </source>
</evidence>
<organism evidence="1 2">
    <name type="scientific">Onchocerca volvulus</name>
    <dbReference type="NCBI Taxonomy" id="6282"/>
    <lineage>
        <taxon>Eukaryota</taxon>
        <taxon>Metazoa</taxon>
        <taxon>Ecdysozoa</taxon>
        <taxon>Nematoda</taxon>
        <taxon>Chromadorea</taxon>
        <taxon>Rhabditida</taxon>
        <taxon>Spirurina</taxon>
        <taxon>Spiruromorpha</taxon>
        <taxon>Filarioidea</taxon>
        <taxon>Onchocercidae</taxon>
        <taxon>Onchocerca</taxon>
    </lineage>
</organism>
<evidence type="ECO:0000313" key="1">
    <source>
        <dbReference type="EnsemblMetazoa" id="OVOC6464.1"/>
    </source>
</evidence>
<accession>A0A044U8T2</accession>
<dbReference type="EMBL" id="CMVM020000172">
    <property type="status" value="NOT_ANNOTATED_CDS"/>
    <property type="molecule type" value="Genomic_DNA"/>
</dbReference>
<dbReference type="EnsemblMetazoa" id="OVOC6464.1">
    <property type="protein sequence ID" value="OVOC6464.1"/>
    <property type="gene ID" value="WBGene00243273"/>
</dbReference>
<dbReference type="Proteomes" id="UP000024404">
    <property type="component" value="Unassembled WGS sequence"/>
</dbReference>
<dbReference type="EnsemblMetazoa" id="OVOC6472.1">
    <property type="protein sequence ID" value="OVOC6472.1"/>
    <property type="gene ID" value="WBGene00243281"/>
</dbReference>
<dbReference type="AlphaFoldDB" id="A0A044U8T2"/>
<proteinExistence type="predicted"/>
<reference evidence="1" key="2">
    <citation type="submission" date="2022-06" db="UniProtKB">
        <authorList>
            <consortium name="EnsemblMetazoa"/>
        </authorList>
    </citation>
    <scope>IDENTIFICATION</scope>
</reference>
<reference evidence="2" key="1">
    <citation type="submission" date="2013-10" db="EMBL/GenBank/DDBJ databases">
        <title>Genome sequencing of Onchocerca volvulus.</title>
        <authorList>
            <person name="Cotton J."/>
            <person name="Tsai J."/>
            <person name="Stanley E."/>
            <person name="Tracey A."/>
            <person name="Holroyd N."/>
            <person name="Lustigman S."/>
            <person name="Berriman M."/>
        </authorList>
    </citation>
    <scope>NUCLEOTIDE SEQUENCE</scope>
</reference>